<dbReference type="InterPro" id="IPR032675">
    <property type="entry name" value="LRR_dom_sf"/>
</dbReference>
<name>A0A484NRB5_9ASTE</name>
<dbReference type="EMBL" id="OOIL02006885">
    <property type="protein sequence ID" value="VFR03513.1"/>
    <property type="molecule type" value="Genomic_DNA"/>
</dbReference>
<accession>A0A484NRB5</accession>
<gene>
    <name evidence="2" type="ORF">CCAM_LOCUS45288</name>
</gene>
<organism evidence="2 3">
    <name type="scientific">Cuscuta campestris</name>
    <dbReference type="NCBI Taxonomy" id="132261"/>
    <lineage>
        <taxon>Eukaryota</taxon>
        <taxon>Viridiplantae</taxon>
        <taxon>Streptophyta</taxon>
        <taxon>Embryophyta</taxon>
        <taxon>Tracheophyta</taxon>
        <taxon>Spermatophyta</taxon>
        <taxon>Magnoliopsida</taxon>
        <taxon>eudicotyledons</taxon>
        <taxon>Gunneridae</taxon>
        <taxon>Pentapetalae</taxon>
        <taxon>asterids</taxon>
        <taxon>lamiids</taxon>
        <taxon>Solanales</taxon>
        <taxon>Convolvulaceae</taxon>
        <taxon>Cuscuteae</taxon>
        <taxon>Cuscuta</taxon>
        <taxon>Cuscuta subgen. Grammica</taxon>
        <taxon>Cuscuta sect. Cleistogrammica</taxon>
    </lineage>
</organism>
<dbReference type="SUPFAM" id="SSF52047">
    <property type="entry name" value="RNI-like"/>
    <property type="match status" value="2"/>
</dbReference>
<dbReference type="PANTHER" id="PTHR31639:SF333">
    <property type="entry name" value="F-BOX DOMAIN, FBD DOMAIN, LEUCINE-RICH REPEAT DOMAIN, L DOMAIN-LIKE PROTEIN-RELATED"/>
    <property type="match status" value="1"/>
</dbReference>
<dbReference type="Gene3D" id="3.80.10.10">
    <property type="entry name" value="Ribonuclease Inhibitor"/>
    <property type="match status" value="1"/>
</dbReference>
<dbReference type="InterPro" id="IPR036047">
    <property type="entry name" value="F-box-like_dom_sf"/>
</dbReference>
<dbReference type="InterPro" id="IPR055411">
    <property type="entry name" value="LRR_FXL15/At3g58940/PEG3-like"/>
</dbReference>
<dbReference type="Proteomes" id="UP000595140">
    <property type="component" value="Unassembled WGS sequence"/>
</dbReference>
<evidence type="ECO:0000313" key="3">
    <source>
        <dbReference type="Proteomes" id="UP000595140"/>
    </source>
</evidence>
<dbReference type="PANTHER" id="PTHR31639">
    <property type="entry name" value="F-BOX PROTEIN-LIKE"/>
    <property type="match status" value="1"/>
</dbReference>
<dbReference type="Pfam" id="PF24758">
    <property type="entry name" value="LRR_At5g56370"/>
    <property type="match status" value="1"/>
</dbReference>
<evidence type="ECO:0000313" key="2">
    <source>
        <dbReference type="EMBL" id="VFR03513.1"/>
    </source>
</evidence>
<feature type="domain" description="F-box/LRR-repeat protein 15/At3g58940/PEG3-like LRR" evidence="1">
    <location>
        <begin position="129"/>
        <end position="355"/>
    </location>
</feature>
<dbReference type="OrthoDB" id="1267353at2759"/>
<proteinExistence type="predicted"/>
<dbReference type="SUPFAM" id="SSF81383">
    <property type="entry name" value="F-box domain"/>
    <property type="match status" value="1"/>
</dbReference>
<keyword evidence="3" id="KW-1185">Reference proteome</keyword>
<dbReference type="AlphaFoldDB" id="A0A484NRB5"/>
<sequence>MESTRDRFSGLPAVILDKILTLLSIEGAARMAVLSTRWRNSWLGLSTLCFDEYFFCYITNKYIPYYAASGVRDKKVIYENESINILVSVSFYVISKVLMFHKGPIRKFVFIFFEDGIGAGTLRSRLFDVDQWLSFVTQKGVEEIHLTFDRQDGFLLPDCIFSCPTLRRLHLSGTAYDTANAPCVLLNFTELRFMNVRFEPIDLLNHTINAPMLEDLSFFACDQTMFYFNITALRLRVLAFHGCSYRQNIGYLPVNSSLRNIHTLVLDPYSIMKGEAGSANMPEIARNTHTIMFLESISECLKTRSKLWKELYHVAQTLNSLHTLSLSYDEVFIISSKNSLLWVEGLLSAFPTLEKFNMGVRDINLKTVQKFLRCTLYLENFFFMVSSLYSFQLVWRDAWFGLSHLCFDEQFFSLFCKKDPQGSEYVEDYSCSYVITKILLQHKGSIRKLAFLHSGVEALTVKSQSFHMSRWLLQVTRQGVEEIELRFSSKEYKLPNCVFSCSTLTRLHLFSLSIEPLSSPCTLPNVTSLLFDRVCFGTRNVGVRSGTRNLPNYDVHVPKLKDLSFLYCEGVPHFNITARNLYSLTIMCRYGSYLQSFLTDNLDMLSSICTLELDYSALQGFLQIFPSLNVEQLKLSDFDFQWDGVASTFVCLLCKCPKLCKLEIVFKRVENKSKCIDAESEELKKVRSEARTHQMLSYIKLSSFDGSMLQMHFIQEMLACLPALEKVVITGDPSSVFDWNKKRKTSKRIARFPCASVKAKIVYQ</sequence>
<protein>
    <recommendedName>
        <fullName evidence="1">F-box/LRR-repeat protein 15/At3g58940/PEG3-like LRR domain-containing protein</fullName>
    </recommendedName>
</protein>
<evidence type="ECO:0000259" key="1">
    <source>
        <dbReference type="Pfam" id="PF24758"/>
    </source>
</evidence>
<reference evidence="2 3" key="1">
    <citation type="submission" date="2018-04" db="EMBL/GenBank/DDBJ databases">
        <authorList>
            <person name="Vogel A."/>
        </authorList>
    </citation>
    <scope>NUCLEOTIDE SEQUENCE [LARGE SCALE GENOMIC DNA]</scope>
</reference>